<dbReference type="OrthoDB" id="341421at2759"/>
<dbReference type="AlphaFoldDB" id="A0A067S8M3"/>
<evidence type="ECO:0000256" key="4">
    <source>
        <dbReference type="PROSITE-ProRule" id="PRU00134"/>
    </source>
</evidence>
<evidence type="ECO:0000259" key="5">
    <source>
        <dbReference type="PROSITE" id="PS50865"/>
    </source>
</evidence>
<keyword evidence="3" id="KW-0862">Zinc</keyword>
<evidence type="ECO:0000256" key="3">
    <source>
        <dbReference type="ARBA" id="ARBA00022833"/>
    </source>
</evidence>
<dbReference type="Pfam" id="PF26632">
    <property type="entry name" value="DUF8205"/>
    <property type="match status" value="1"/>
</dbReference>
<dbReference type="InterPro" id="IPR058518">
    <property type="entry name" value="DUF8205"/>
</dbReference>
<organism evidence="6 7">
    <name type="scientific">Galerina marginata (strain CBS 339.88)</name>
    <dbReference type="NCBI Taxonomy" id="685588"/>
    <lineage>
        <taxon>Eukaryota</taxon>
        <taxon>Fungi</taxon>
        <taxon>Dikarya</taxon>
        <taxon>Basidiomycota</taxon>
        <taxon>Agaricomycotina</taxon>
        <taxon>Agaricomycetes</taxon>
        <taxon>Agaricomycetidae</taxon>
        <taxon>Agaricales</taxon>
        <taxon>Agaricineae</taxon>
        <taxon>Strophariaceae</taxon>
        <taxon>Galerina</taxon>
    </lineage>
</organism>
<keyword evidence="2 4" id="KW-0863">Zinc-finger</keyword>
<feature type="domain" description="MYND-type" evidence="5">
    <location>
        <begin position="1"/>
        <end position="35"/>
    </location>
</feature>
<sequence length="254" mass="29401">MSHYSSTTRCARCKGMFYCSRQCQKEEWPAHKPFCHDAEKHSDFTRKCLQRLNDSQEFRDSLRVALAEKYYKVFTTSPNPTKMWVVATYVGLRPRDGQDFKALGSPKVPIASLLKKKMPGELIIYKMTDLSNMENHPINDRARAMWRQSRDRLDNTGFTDSHAILVLFVYNDEIQYLLLEVVSPQDLQDVQTRADASGDWRQMDLPNPGIERVNHFLTTGELSKKFRSPMSDGDKKSVREAAREVLFPGQWTDL</sequence>
<evidence type="ECO:0000313" key="7">
    <source>
        <dbReference type="Proteomes" id="UP000027222"/>
    </source>
</evidence>
<dbReference type="InterPro" id="IPR002893">
    <property type="entry name" value="Znf_MYND"/>
</dbReference>
<gene>
    <name evidence="6" type="ORF">GALMADRAFT_147232</name>
</gene>
<keyword evidence="7" id="KW-1185">Reference proteome</keyword>
<dbReference type="PROSITE" id="PS50865">
    <property type="entry name" value="ZF_MYND_2"/>
    <property type="match status" value="1"/>
</dbReference>
<accession>A0A067S8M3</accession>
<dbReference type="Proteomes" id="UP000027222">
    <property type="component" value="Unassembled WGS sequence"/>
</dbReference>
<name>A0A067S8M3_GALM3</name>
<reference evidence="7" key="1">
    <citation type="journal article" date="2014" name="Proc. Natl. Acad. Sci. U.S.A.">
        <title>Extensive sampling of basidiomycete genomes demonstrates inadequacy of the white-rot/brown-rot paradigm for wood decay fungi.</title>
        <authorList>
            <person name="Riley R."/>
            <person name="Salamov A.A."/>
            <person name="Brown D.W."/>
            <person name="Nagy L.G."/>
            <person name="Floudas D."/>
            <person name="Held B.W."/>
            <person name="Levasseur A."/>
            <person name="Lombard V."/>
            <person name="Morin E."/>
            <person name="Otillar R."/>
            <person name="Lindquist E.A."/>
            <person name="Sun H."/>
            <person name="LaButti K.M."/>
            <person name="Schmutz J."/>
            <person name="Jabbour D."/>
            <person name="Luo H."/>
            <person name="Baker S.E."/>
            <person name="Pisabarro A.G."/>
            <person name="Walton J.D."/>
            <person name="Blanchette R.A."/>
            <person name="Henrissat B."/>
            <person name="Martin F."/>
            <person name="Cullen D."/>
            <person name="Hibbett D.S."/>
            <person name="Grigoriev I.V."/>
        </authorList>
    </citation>
    <scope>NUCLEOTIDE SEQUENCE [LARGE SCALE GENOMIC DNA]</scope>
    <source>
        <strain evidence="7">CBS 339.88</strain>
    </source>
</reference>
<dbReference type="GO" id="GO:0008270">
    <property type="term" value="F:zinc ion binding"/>
    <property type="evidence" value="ECO:0007669"/>
    <property type="project" value="UniProtKB-KW"/>
</dbReference>
<dbReference type="Pfam" id="PF01753">
    <property type="entry name" value="zf-MYND"/>
    <property type="match status" value="1"/>
</dbReference>
<evidence type="ECO:0000313" key="6">
    <source>
        <dbReference type="EMBL" id="KDR67220.1"/>
    </source>
</evidence>
<evidence type="ECO:0000256" key="1">
    <source>
        <dbReference type="ARBA" id="ARBA00022723"/>
    </source>
</evidence>
<dbReference type="EMBL" id="KL142416">
    <property type="protein sequence ID" value="KDR67220.1"/>
    <property type="molecule type" value="Genomic_DNA"/>
</dbReference>
<proteinExistence type="predicted"/>
<evidence type="ECO:0000256" key="2">
    <source>
        <dbReference type="ARBA" id="ARBA00022771"/>
    </source>
</evidence>
<dbReference type="STRING" id="685588.A0A067S8M3"/>
<dbReference type="Gene3D" id="6.10.140.2220">
    <property type="match status" value="1"/>
</dbReference>
<dbReference type="SUPFAM" id="SSF144232">
    <property type="entry name" value="HIT/MYND zinc finger-like"/>
    <property type="match status" value="1"/>
</dbReference>
<protein>
    <recommendedName>
        <fullName evidence="5">MYND-type domain-containing protein</fullName>
    </recommendedName>
</protein>
<keyword evidence="1" id="KW-0479">Metal-binding</keyword>
<dbReference type="HOGENOM" id="CLU_082783_0_0_1"/>